<dbReference type="Gene3D" id="1.25.40.10">
    <property type="entry name" value="Tetratricopeptide repeat domain"/>
    <property type="match status" value="1"/>
</dbReference>
<comment type="caution">
    <text evidence="2">The sequence shown here is derived from an EMBL/GenBank/DDBJ whole genome shotgun (WGS) entry which is preliminary data.</text>
</comment>
<dbReference type="Proteomes" id="UP000054705">
    <property type="component" value="Unassembled WGS sequence"/>
</dbReference>
<dbReference type="SUPFAM" id="SSF48452">
    <property type="entry name" value="TPR-like"/>
    <property type="match status" value="1"/>
</dbReference>
<evidence type="ECO:0000313" key="2">
    <source>
        <dbReference type="EMBL" id="KUK81824.1"/>
    </source>
</evidence>
<dbReference type="InterPro" id="IPR013766">
    <property type="entry name" value="Thioredoxin_domain"/>
</dbReference>
<organism evidence="2 3">
    <name type="scientific">Pelotomaculum thermopropionicum</name>
    <dbReference type="NCBI Taxonomy" id="110500"/>
    <lineage>
        <taxon>Bacteria</taxon>
        <taxon>Bacillati</taxon>
        <taxon>Bacillota</taxon>
        <taxon>Clostridia</taxon>
        <taxon>Eubacteriales</taxon>
        <taxon>Desulfotomaculaceae</taxon>
        <taxon>Pelotomaculum</taxon>
    </lineage>
</organism>
<evidence type="ECO:0000259" key="1">
    <source>
        <dbReference type="PROSITE" id="PS51352"/>
    </source>
</evidence>
<dbReference type="InterPro" id="IPR036249">
    <property type="entry name" value="Thioredoxin-like_sf"/>
</dbReference>
<proteinExistence type="predicted"/>
<dbReference type="CDD" id="cd02947">
    <property type="entry name" value="TRX_family"/>
    <property type="match status" value="1"/>
</dbReference>
<protein>
    <submittedName>
        <fullName evidence="2">Putative thioredoxin</fullName>
    </submittedName>
</protein>
<dbReference type="Pfam" id="PF00085">
    <property type="entry name" value="Thioredoxin"/>
    <property type="match status" value="1"/>
</dbReference>
<dbReference type="SUPFAM" id="SSF52833">
    <property type="entry name" value="Thioredoxin-like"/>
    <property type="match status" value="1"/>
</dbReference>
<dbReference type="PROSITE" id="PS51352">
    <property type="entry name" value="THIOREDOXIN_2"/>
    <property type="match status" value="1"/>
</dbReference>
<dbReference type="InterPro" id="IPR011990">
    <property type="entry name" value="TPR-like_helical_dom_sf"/>
</dbReference>
<dbReference type="Gene3D" id="3.40.30.10">
    <property type="entry name" value="Glutaredoxin"/>
    <property type="match status" value="1"/>
</dbReference>
<dbReference type="GO" id="GO:0045454">
    <property type="term" value="P:cell redox homeostasis"/>
    <property type="evidence" value="ECO:0007669"/>
    <property type="project" value="TreeGrafter"/>
</dbReference>
<accession>A0A101HS62</accession>
<gene>
    <name evidence="2" type="ORF">XD97_0558</name>
</gene>
<dbReference type="InterPro" id="IPR014198">
    <property type="entry name" value="Spore_III_AB"/>
</dbReference>
<evidence type="ECO:0000313" key="3">
    <source>
        <dbReference type="Proteomes" id="UP000054705"/>
    </source>
</evidence>
<dbReference type="PRINTS" id="PR00421">
    <property type="entry name" value="THIOREDOXIN"/>
</dbReference>
<sequence>MTSEYIIEVNETDFEYEVLAYSQNTPVVVDFWATWCRPCKTLSPLLETLAYEGMGSFRLAKVDVDANPNLALQFGVRSVPTIKAFSGAEVVGEFVGNQPEDRVRAFIANITPPSKDGLALEKANSLLLNHDWSEAEESFLELIEQYPDRPEILLGLAKSELGQGNPFDSLLILRNLGSSLGISDRDDQIKHLHLAMEQIRAETVAAEEEAARNVKLWSYLGFLGGLLLVLVLY</sequence>
<feature type="domain" description="Thioredoxin" evidence="1">
    <location>
        <begin position="1"/>
        <end position="112"/>
    </location>
</feature>
<dbReference type="AlphaFoldDB" id="A0A101HS62"/>
<dbReference type="Pfam" id="PF09548">
    <property type="entry name" value="Spore_III_AB"/>
    <property type="match status" value="1"/>
</dbReference>
<reference evidence="3" key="1">
    <citation type="journal article" date="2015" name="MBio">
        <title>Genome-Resolved Metagenomic Analysis Reveals Roles for Candidate Phyla and Other Microbial Community Members in Biogeochemical Transformations in Oil Reservoirs.</title>
        <authorList>
            <person name="Hu P."/>
            <person name="Tom L."/>
            <person name="Singh A."/>
            <person name="Thomas B.C."/>
            <person name="Baker B.J."/>
            <person name="Piceno Y.M."/>
            <person name="Andersen G.L."/>
            <person name="Banfield J.F."/>
        </authorList>
    </citation>
    <scope>NUCLEOTIDE SEQUENCE [LARGE SCALE GENOMIC DNA]</scope>
</reference>
<name>A0A101HS62_9FIRM</name>
<dbReference type="GO" id="GO:0006950">
    <property type="term" value="P:response to stress"/>
    <property type="evidence" value="ECO:0007669"/>
    <property type="project" value="UniProtKB-ARBA"/>
</dbReference>
<dbReference type="PANTHER" id="PTHR43601">
    <property type="entry name" value="THIOREDOXIN, MITOCHONDRIAL"/>
    <property type="match status" value="1"/>
</dbReference>
<dbReference type="EMBL" id="LGGS01000126">
    <property type="protein sequence ID" value="KUK81824.1"/>
    <property type="molecule type" value="Genomic_DNA"/>
</dbReference>
<dbReference type="PANTHER" id="PTHR43601:SF3">
    <property type="entry name" value="THIOREDOXIN, MITOCHONDRIAL"/>
    <property type="match status" value="1"/>
</dbReference>